<dbReference type="RefSeq" id="XP_008819106.1">
    <property type="nucleotide sequence ID" value="XM_008820884.1"/>
</dbReference>
<proteinExistence type="predicted"/>
<reference evidence="2 3" key="1">
    <citation type="submission" date="2013-02" db="EMBL/GenBank/DDBJ databases">
        <title>The Genome Sequence of Plasmodium inui San Antonio 1.</title>
        <authorList>
            <consortium name="The Broad Institute Genome Sequencing Platform"/>
            <consortium name="The Broad Institute Genome Sequencing Center for Infectious Disease"/>
            <person name="Neafsey D."/>
            <person name="Cheeseman I."/>
            <person name="Volkman S."/>
            <person name="Adams J."/>
            <person name="Walker B."/>
            <person name="Young S.K."/>
            <person name="Zeng Q."/>
            <person name="Gargeya S."/>
            <person name="Fitzgerald M."/>
            <person name="Haas B."/>
            <person name="Abouelleil A."/>
            <person name="Alvarado L."/>
            <person name="Arachchi H.M."/>
            <person name="Berlin A.M."/>
            <person name="Chapman S.B."/>
            <person name="Dewar J."/>
            <person name="Goldberg J."/>
            <person name="Griggs A."/>
            <person name="Gujja S."/>
            <person name="Hansen M."/>
            <person name="Howarth C."/>
            <person name="Imamovic A."/>
            <person name="Larimer J."/>
            <person name="McCowan C."/>
            <person name="Murphy C."/>
            <person name="Neiman D."/>
            <person name="Pearson M."/>
            <person name="Priest M."/>
            <person name="Roberts A."/>
            <person name="Saif S."/>
            <person name="Shea T."/>
            <person name="Sisk P."/>
            <person name="Sykes S."/>
            <person name="Wortman J."/>
            <person name="Nusbaum C."/>
            <person name="Birren B."/>
        </authorList>
    </citation>
    <scope>NUCLEOTIDE SEQUENCE [LARGE SCALE GENOMIC DNA]</scope>
    <source>
        <strain evidence="2 3">San Antonio 1</strain>
    </source>
</reference>
<dbReference type="AlphaFoldDB" id="W6ZY95"/>
<dbReference type="OrthoDB" id="374683at2759"/>
<evidence type="ECO:0000313" key="2">
    <source>
        <dbReference type="EMBL" id="EUD64298.1"/>
    </source>
</evidence>
<feature type="signal peptide" evidence="1">
    <location>
        <begin position="1"/>
        <end position="23"/>
    </location>
</feature>
<dbReference type="EMBL" id="KI965514">
    <property type="protein sequence ID" value="EUD64298.1"/>
    <property type="molecule type" value="Genomic_DNA"/>
</dbReference>
<evidence type="ECO:0000313" key="3">
    <source>
        <dbReference type="Proteomes" id="UP000030640"/>
    </source>
</evidence>
<feature type="chain" id="PRO_5004890257" description="Plasmodium RESA N-terminal domain-containing protein" evidence="1">
    <location>
        <begin position="24"/>
        <end position="213"/>
    </location>
</feature>
<name>W6ZY95_9APIC</name>
<dbReference type="GeneID" id="20040587"/>
<dbReference type="Proteomes" id="UP000030640">
    <property type="component" value="Unassembled WGS sequence"/>
</dbReference>
<keyword evidence="3" id="KW-1185">Reference proteome</keyword>
<evidence type="ECO:0008006" key="4">
    <source>
        <dbReference type="Google" id="ProtNLM"/>
    </source>
</evidence>
<keyword evidence="1" id="KW-0732">Signal</keyword>
<sequence length="213" mass="25206">MNIVMLVLNIVALVLVLWQSLCSYDFQCHVSRPSHGCKQTGKRADRILEAEHMSALEENGQLFGEQDEEMENHVTLILNYPMINAEHEELYTDEQNDLDEIEFHNLINRVNILWNEAVENMIKEYVTYTDNHHMEIPWRNEMWTQAWDKYLESIHADLNKFLNDDSLSLQTRENIANNLLYSVNDDFKWFLDIVKEEWDKEMANRSGVVITEV</sequence>
<dbReference type="Pfam" id="PF09688">
    <property type="entry name" value="Wx5_PLAF3D7"/>
    <property type="match status" value="1"/>
</dbReference>
<protein>
    <recommendedName>
        <fullName evidence="4">Plasmodium RESA N-terminal domain-containing protein</fullName>
    </recommendedName>
</protein>
<organism evidence="2 3">
    <name type="scientific">Plasmodium inui San Antonio 1</name>
    <dbReference type="NCBI Taxonomy" id="1237626"/>
    <lineage>
        <taxon>Eukaryota</taxon>
        <taxon>Sar</taxon>
        <taxon>Alveolata</taxon>
        <taxon>Apicomplexa</taxon>
        <taxon>Aconoidasida</taxon>
        <taxon>Haemosporida</taxon>
        <taxon>Plasmodiidae</taxon>
        <taxon>Plasmodium</taxon>
        <taxon>Plasmodium (Plasmodium)</taxon>
    </lineage>
</organism>
<evidence type="ECO:0000256" key="1">
    <source>
        <dbReference type="SAM" id="SignalP"/>
    </source>
</evidence>
<dbReference type="InterPro" id="IPR006496">
    <property type="entry name" value="CHP01606_Plasmodium_spp"/>
</dbReference>
<dbReference type="VEuPathDB" id="PlasmoDB:C922_05313"/>
<accession>W6ZY95</accession>
<gene>
    <name evidence="2" type="ORF">C922_05313</name>
</gene>